<protein>
    <submittedName>
        <fullName evidence="3">Uncharacterized membrane protein</fullName>
    </submittedName>
</protein>
<evidence type="ECO:0000256" key="2">
    <source>
        <dbReference type="SAM" id="Phobius"/>
    </source>
</evidence>
<feature type="transmembrane region" description="Helical" evidence="2">
    <location>
        <begin position="234"/>
        <end position="256"/>
    </location>
</feature>
<keyword evidence="2" id="KW-0472">Membrane</keyword>
<dbReference type="PANTHER" id="PTHR40076:SF1">
    <property type="entry name" value="MEMBRANE PROTEIN"/>
    <property type="match status" value="1"/>
</dbReference>
<feature type="compositionally biased region" description="Low complexity" evidence="1">
    <location>
        <begin position="38"/>
        <end position="62"/>
    </location>
</feature>
<evidence type="ECO:0000256" key="1">
    <source>
        <dbReference type="SAM" id="MobiDB-lite"/>
    </source>
</evidence>
<keyword evidence="2" id="KW-1133">Transmembrane helix</keyword>
<keyword evidence="2" id="KW-0812">Transmembrane</keyword>
<evidence type="ECO:0000313" key="3">
    <source>
        <dbReference type="EMBL" id="SIR96125.1"/>
    </source>
</evidence>
<feature type="region of interest" description="Disordered" evidence="1">
    <location>
        <begin position="1"/>
        <end position="100"/>
    </location>
</feature>
<proteinExistence type="predicted"/>
<dbReference type="STRING" id="1344003.SAMN05445060_1884"/>
<dbReference type="RefSeq" id="WP_076478776.1">
    <property type="nucleotide sequence ID" value="NZ_FTNT01000004.1"/>
</dbReference>
<dbReference type="Proteomes" id="UP000186218">
    <property type="component" value="Unassembled WGS sequence"/>
</dbReference>
<feature type="compositionally biased region" description="Pro residues" evidence="1">
    <location>
        <begin position="76"/>
        <end position="88"/>
    </location>
</feature>
<accession>A0A1N7F7B8</accession>
<organism evidence="3 4">
    <name type="scientific">Williamsia sterculiae</name>
    <dbReference type="NCBI Taxonomy" id="1344003"/>
    <lineage>
        <taxon>Bacteria</taxon>
        <taxon>Bacillati</taxon>
        <taxon>Actinomycetota</taxon>
        <taxon>Actinomycetes</taxon>
        <taxon>Mycobacteriales</taxon>
        <taxon>Nocardiaceae</taxon>
        <taxon>Williamsia</taxon>
    </lineage>
</organism>
<dbReference type="EMBL" id="FTNT01000004">
    <property type="protein sequence ID" value="SIR96125.1"/>
    <property type="molecule type" value="Genomic_DNA"/>
</dbReference>
<feature type="transmembrane region" description="Helical" evidence="2">
    <location>
        <begin position="209"/>
        <end position="228"/>
    </location>
</feature>
<evidence type="ECO:0000313" key="4">
    <source>
        <dbReference type="Proteomes" id="UP000186218"/>
    </source>
</evidence>
<dbReference type="AlphaFoldDB" id="A0A1N7F7B8"/>
<feature type="compositionally biased region" description="Gly residues" evidence="1">
    <location>
        <begin position="90"/>
        <end position="100"/>
    </location>
</feature>
<name>A0A1N7F7B8_9NOCA</name>
<sequence>MTSNTPPGNEPPQNDPYRNPYGGGQPGGQGERPDLNKPGEGYPQQGYPQGSYPQEGYPQQGSYPPPGQQGGYPSGSYPPPPGQYPPQGQPGYGGFPGGNEGLAPSGQFSIGDALSYGWNKYKSNAGSWIAVILLGVVVSAIINFAFSGFDVGNVSGGFTLGTDSDVSVGTSILSIIGSVVSFVVSTLFQAAYTRGALSEVDGTKPSVGAFFRFHNVVTVIVVSIIVGLLTGVGFILFILPGIIVAYLTYYSLTFVIDRQQGAIDGIKSSFRLTTQNVGQLLPLAIVCVLLNIVGFLVCLVGLLVTVPVTLIAGVYAYRTLTQGPVSPPTV</sequence>
<dbReference type="InterPro" id="IPR010380">
    <property type="entry name" value="DUF975"/>
</dbReference>
<feature type="transmembrane region" description="Helical" evidence="2">
    <location>
        <begin position="166"/>
        <end position="188"/>
    </location>
</feature>
<feature type="transmembrane region" description="Helical" evidence="2">
    <location>
        <begin position="125"/>
        <end position="146"/>
    </location>
</feature>
<keyword evidence="4" id="KW-1185">Reference proteome</keyword>
<dbReference type="PANTHER" id="PTHR40076">
    <property type="entry name" value="MEMBRANE PROTEIN-RELATED"/>
    <property type="match status" value="1"/>
</dbReference>
<feature type="transmembrane region" description="Helical" evidence="2">
    <location>
        <begin position="277"/>
        <end position="304"/>
    </location>
</feature>
<gene>
    <name evidence="3" type="ORF">SAMN05445060_1884</name>
</gene>
<reference evidence="3 4" key="1">
    <citation type="submission" date="2017-01" db="EMBL/GenBank/DDBJ databases">
        <authorList>
            <person name="Mah S.A."/>
            <person name="Swanson W.J."/>
            <person name="Moy G.W."/>
            <person name="Vacquier V.D."/>
        </authorList>
    </citation>
    <scope>NUCLEOTIDE SEQUENCE [LARGE SCALE GENOMIC DNA]</scope>
    <source>
        <strain evidence="3 4">CPCC 203464</strain>
    </source>
</reference>
<feature type="compositionally biased region" description="Gly residues" evidence="1">
    <location>
        <begin position="21"/>
        <end position="30"/>
    </location>
</feature>